<evidence type="ECO:0000256" key="3">
    <source>
        <dbReference type="ARBA" id="ARBA00022840"/>
    </source>
</evidence>
<dbReference type="EMBL" id="CCFA01001618">
    <property type="protein sequence ID" value="CDW97372.1"/>
    <property type="molecule type" value="Genomic_DNA"/>
</dbReference>
<keyword evidence="2" id="KW-0547">Nucleotide-binding</keyword>
<name>A0A0F7S379_9BASI</name>
<dbReference type="Gene3D" id="3.30.200.20">
    <property type="entry name" value="Phosphorylase Kinase, domain 1"/>
    <property type="match status" value="1"/>
</dbReference>
<keyword evidence="6" id="KW-1185">Reference proteome</keyword>
<dbReference type="InterPro" id="IPR000719">
    <property type="entry name" value="Prot_kinase_dom"/>
</dbReference>
<dbReference type="GO" id="GO:0005524">
    <property type="term" value="F:ATP binding"/>
    <property type="evidence" value="ECO:0007669"/>
    <property type="project" value="UniProtKB-KW"/>
</dbReference>
<accession>A0A0F7S379</accession>
<reference evidence="6" key="1">
    <citation type="submission" date="2014-06" db="EMBL/GenBank/DDBJ databases">
        <authorList>
            <person name="Berkman P.J."/>
        </authorList>
    </citation>
    <scope>NUCLEOTIDE SEQUENCE [LARGE SCALE GENOMIC DNA]</scope>
</reference>
<evidence type="ECO:0000313" key="5">
    <source>
        <dbReference type="EMBL" id="CDW97372.1"/>
    </source>
</evidence>
<keyword evidence="1" id="KW-0723">Serine/threonine-protein kinase</keyword>
<dbReference type="InterPro" id="IPR050117">
    <property type="entry name" value="MAPK"/>
</dbReference>
<dbReference type="PANTHER" id="PTHR24055">
    <property type="entry name" value="MITOGEN-ACTIVATED PROTEIN KINASE"/>
    <property type="match status" value="1"/>
</dbReference>
<evidence type="ECO:0000256" key="1">
    <source>
        <dbReference type="ARBA" id="ARBA00022527"/>
    </source>
</evidence>
<evidence type="ECO:0000259" key="4">
    <source>
        <dbReference type="PROSITE" id="PS50011"/>
    </source>
</evidence>
<evidence type="ECO:0000313" key="6">
    <source>
        <dbReference type="Proteomes" id="UP000242770"/>
    </source>
</evidence>
<dbReference type="GO" id="GO:0004674">
    <property type="term" value="F:protein serine/threonine kinase activity"/>
    <property type="evidence" value="ECO:0007669"/>
    <property type="project" value="UniProtKB-KW"/>
</dbReference>
<evidence type="ECO:0000256" key="2">
    <source>
        <dbReference type="ARBA" id="ARBA00022741"/>
    </source>
</evidence>
<gene>
    <name evidence="5" type="primary">SSCI29840.1</name>
</gene>
<sequence>MGAFGLVCSANDRLTNTSVAIKKIMKPFSTPVLSKRTYRELKLLKHIRHENIISLSDIFISPLEDM</sequence>
<keyword evidence="3" id="KW-0067">ATP-binding</keyword>
<organism evidence="5 6">
    <name type="scientific">Sporisorium scitamineum</name>
    <dbReference type="NCBI Taxonomy" id="49012"/>
    <lineage>
        <taxon>Eukaryota</taxon>
        <taxon>Fungi</taxon>
        <taxon>Dikarya</taxon>
        <taxon>Basidiomycota</taxon>
        <taxon>Ustilaginomycotina</taxon>
        <taxon>Ustilaginomycetes</taxon>
        <taxon>Ustilaginales</taxon>
        <taxon>Ustilaginaceae</taxon>
        <taxon>Sporisorium</taxon>
    </lineage>
</organism>
<dbReference type="AlphaFoldDB" id="A0A0F7S379"/>
<keyword evidence="1" id="KW-0418">Kinase</keyword>
<dbReference type="InterPro" id="IPR011009">
    <property type="entry name" value="Kinase-like_dom_sf"/>
</dbReference>
<keyword evidence="1" id="KW-0808">Transferase</keyword>
<proteinExistence type="predicted"/>
<dbReference type="Proteomes" id="UP000242770">
    <property type="component" value="Unassembled WGS sequence"/>
</dbReference>
<dbReference type="STRING" id="49012.A0A0F7S379"/>
<dbReference type="PROSITE" id="PS50011">
    <property type="entry name" value="PROTEIN_KINASE_DOM"/>
    <property type="match status" value="1"/>
</dbReference>
<protein>
    <recommendedName>
        <fullName evidence="4">Protein kinase domain-containing protein</fullName>
    </recommendedName>
</protein>
<feature type="domain" description="Protein kinase" evidence="4">
    <location>
        <begin position="1"/>
        <end position="66"/>
    </location>
</feature>
<dbReference type="SUPFAM" id="SSF56112">
    <property type="entry name" value="Protein kinase-like (PK-like)"/>
    <property type="match status" value="1"/>
</dbReference>
<dbReference type="Pfam" id="PF00069">
    <property type="entry name" value="Pkinase"/>
    <property type="match status" value="1"/>
</dbReference>